<protein>
    <submittedName>
        <fullName evidence="2">Uncharacterized protein</fullName>
    </submittedName>
</protein>
<accession>A0ABW2UEK6</accession>
<evidence type="ECO:0000313" key="3">
    <source>
        <dbReference type="Proteomes" id="UP001596513"/>
    </source>
</evidence>
<name>A0ABW2UEK6_9BACT</name>
<keyword evidence="3" id="KW-1185">Reference proteome</keyword>
<keyword evidence="1" id="KW-1133">Transmembrane helix</keyword>
<reference evidence="3" key="1">
    <citation type="journal article" date="2019" name="Int. J. Syst. Evol. Microbiol.">
        <title>The Global Catalogue of Microorganisms (GCM) 10K type strain sequencing project: providing services to taxonomists for standard genome sequencing and annotation.</title>
        <authorList>
            <consortium name="The Broad Institute Genomics Platform"/>
            <consortium name="The Broad Institute Genome Sequencing Center for Infectious Disease"/>
            <person name="Wu L."/>
            <person name="Ma J."/>
        </authorList>
    </citation>
    <scope>NUCLEOTIDE SEQUENCE [LARGE SCALE GENOMIC DNA]</scope>
    <source>
        <strain evidence="3">JCM 19635</strain>
    </source>
</reference>
<keyword evidence="1" id="KW-0812">Transmembrane</keyword>
<gene>
    <name evidence="2" type="ORF">ACFQT0_28435</name>
</gene>
<dbReference type="EMBL" id="JBHTEK010000004">
    <property type="protein sequence ID" value="MFC7670881.1"/>
    <property type="molecule type" value="Genomic_DNA"/>
</dbReference>
<evidence type="ECO:0000313" key="2">
    <source>
        <dbReference type="EMBL" id="MFC7670881.1"/>
    </source>
</evidence>
<sequence>MKLRTKPPEQLLAQLVENSAGLIRAELKLSVSSHHRDELTRAVEKQSAFTRRIEQLMLLLLVSCALGFGYVLHLSFPHWLPEQWAAVSSTIKKL</sequence>
<proteinExistence type="predicted"/>
<feature type="transmembrane region" description="Helical" evidence="1">
    <location>
        <begin position="56"/>
        <end position="76"/>
    </location>
</feature>
<organism evidence="2 3">
    <name type="scientific">Hymenobacter humi</name>
    <dbReference type="NCBI Taxonomy" id="1411620"/>
    <lineage>
        <taxon>Bacteria</taxon>
        <taxon>Pseudomonadati</taxon>
        <taxon>Bacteroidota</taxon>
        <taxon>Cytophagia</taxon>
        <taxon>Cytophagales</taxon>
        <taxon>Hymenobacteraceae</taxon>
        <taxon>Hymenobacter</taxon>
    </lineage>
</organism>
<dbReference type="Proteomes" id="UP001596513">
    <property type="component" value="Unassembled WGS sequence"/>
</dbReference>
<evidence type="ECO:0000256" key="1">
    <source>
        <dbReference type="SAM" id="Phobius"/>
    </source>
</evidence>
<keyword evidence="1" id="KW-0472">Membrane</keyword>
<comment type="caution">
    <text evidence="2">The sequence shown here is derived from an EMBL/GenBank/DDBJ whole genome shotgun (WGS) entry which is preliminary data.</text>
</comment>
<dbReference type="RefSeq" id="WP_380206654.1">
    <property type="nucleotide sequence ID" value="NZ_JBHTEK010000004.1"/>
</dbReference>